<protein>
    <recommendedName>
        <fullName evidence="2">Pentapeptide repeat-containing protein</fullName>
    </recommendedName>
</protein>
<dbReference type="InterPro" id="IPR001646">
    <property type="entry name" value="5peptide_repeat"/>
</dbReference>
<sequence length="296" mass="31826">MQRVSNNFRFNRPYRVAHPFVPDQHVGVIDLKNMAGNITQVGIDAADTIADVKRFIEANPVRCLGIEKTINWRQIILVHISESGYIQLNDTSAASIVDGKEVDIVVKDEVDSLRIIPYITPESRIRGNLAGHDLSFADLRYIAGMDADLTGADLTGSDIREANLIGAKLTGANLAHADIRDAYLKGANLVGANLVGVNLRGANLERANLSGARLKGVNFRHAEIRGTNLTGAYLAEANLERADLRGVNLSGSNLTGANLTGADLTGANLEGANLTGVDLTNVDLSNARNVHPRYLQ</sequence>
<organism evidence="1">
    <name type="scientific">viral metagenome</name>
    <dbReference type="NCBI Taxonomy" id="1070528"/>
    <lineage>
        <taxon>unclassified sequences</taxon>
        <taxon>metagenomes</taxon>
        <taxon>organismal metagenomes</taxon>
    </lineage>
</organism>
<dbReference type="AlphaFoldDB" id="A0A6C0KGV6"/>
<proteinExistence type="predicted"/>
<dbReference type="InterPro" id="IPR051082">
    <property type="entry name" value="Pentapeptide-BTB/POZ_domain"/>
</dbReference>
<accession>A0A6C0KGV6</accession>
<dbReference type="Pfam" id="PF00805">
    <property type="entry name" value="Pentapeptide"/>
    <property type="match status" value="2"/>
</dbReference>
<dbReference type="EMBL" id="MN740873">
    <property type="protein sequence ID" value="QHU16017.1"/>
    <property type="molecule type" value="Genomic_DNA"/>
</dbReference>
<dbReference type="PANTHER" id="PTHR14136:SF17">
    <property type="entry name" value="BTB_POZ DOMAIN-CONTAINING PROTEIN KCTD9"/>
    <property type="match status" value="1"/>
</dbReference>
<name>A0A6C0KGV6_9ZZZZ</name>
<reference evidence="1" key="1">
    <citation type="journal article" date="2020" name="Nature">
        <title>Giant virus diversity and host interactions through global metagenomics.</title>
        <authorList>
            <person name="Schulz F."/>
            <person name="Roux S."/>
            <person name="Paez-Espino D."/>
            <person name="Jungbluth S."/>
            <person name="Walsh D.A."/>
            <person name="Denef V.J."/>
            <person name="McMahon K.D."/>
            <person name="Konstantinidis K.T."/>
            <person name="Eloe-Fadrosh E.A."/>
            <person name="Kyrpides N.C."/>
            <person name="Woyke T."/>
        </authorList>
    </citation>
    <scope>NUCLEOTIDE SEQUENCE</scope>
    <source>
        <strain evidence="1">GVMAG-S-3300010158-109</strain>
    </source>
</reference>
<dbReference type="Gene3D" id="2.160.20.80">
    <property type="entry name" value="E3 ubiquitin-protein ligase SopA"/>
    <property type="match status" value="1"/>
</dbReference>
<evidence type="ECO:0000313" key="1">
    <source>
        <dbReference type="EMBL" id="QHU16017.1"/>
    </source>
</evidence>
<dbReference type="PANTHER" id="PTHR14136">
    <property type="entry name" value="BTB_POZ DOMAIN-CONTAINING PROTEIN KCTD9"/>
    <property type="match status" value="1"/>
</dbReference>
<dbReference type="SUPFAM" id="SSF141571">
    <property type="entry name" value="Pentapeptide repeat-like"/>
    <property type="match status" value="1"/>
</dbReference>
<evidence type="ECO:0008006" key="2">
    <source>
        <dbReference type="Google" id="ProtNLM"/>
    </source>
</evidence>